<dbReference type="PANTHER" id="PTHR10773:SF19">
    <property type="match status" value="1"/>
</dbReference>
<proteinExistence type="predicted"/>
<feature type="non-terminal residue" evidence="1">
    <location>
        <position position="1"/>
    </location>
</feature>
<evidence type="ECO:0000313" key="1">
    <source>
        <dbReference type="EMBL" id="JAT10469.1"/>
    </source>
</evidence>
<accession>A0A1B6KGC7</accession>
<organism evidence="1">
    <name type="scientific">Graphocephala atropunctata</name>
    <dbReference type="NCBI Taxonomy" id="36148"/>
    <lineage>
        <taxon>Eukaryota</taxon>
        <taxon>Metazoa</taxon>
        <taxon>Ecdysozoa</taxon>
        <taxon>Arthropoda</taxon>
        <taxon>Hexapoda</taxon>
        <taxon>Insecta</taxon>
        <taxon>Pterygota</taxon>
        <taxon>Neoptera</taxon>
        <taxon>Paraneoptera</taxon>
        <taxon>Hemiptera</taxon>
        <taxon>Auchenorrhyncha</taxon>
        <taxon>Membracoidea</taxon>
        <taxon>Cicadellidae</taxon>
        <taxon>Cicadellinae</taxon>
        <taxon>Cicadellini</taxon>
        <taxon>Graphocephala</taxon>
    </lineage>
</organism>
<name>A0A1B6KGC7_9HEMI</name>
<reference evidence="1" key="1">
    <citation type="submission" date="2015-11" db="EMBL/GenBank/DDBJ databases">
        <title>De novo transcriptome assembly of four potential Pierce s Disease insect vectors from Arizona vineyards.</title>
        <authorList>
            <person name="Tassone E.E."/>
        </authorList>
    </citation>
    <scope>NUCLEOTIDE SEQUENCE</scope>
</reference>
<dbReference type="AlphaFoldDB" id="A0A1B6KGC7"/>
<gene>
    <name evidence="1" type="ORF">g.51488</name>
</gene>
<sequence>LSDGRGFSTSHNKETTDENKELIKQHISSFPMQESHYSRSQSNKGCLDPNLNIKRMWKLFLILHPLSGVSLHMYRDVFNSNFKLRFGAPRSDTCAYCDRLFIKLIAAETEE</sequence>
<protein>
    <submittedName>
        <fullName evidence="1">Uncharacterized protein</fullName>
    </submittedName>
</protein>
<dbReference type="EMBL" id="GEBQ01029508">
    <property type="protein sequence ID" value="JAT10469.1"/>
    <property type="molecule type" value="Transcribed_RNA"/>
</dbReference>
<dbReference type="PANTHER" id="PTHR10773">
    <property type="entry name" value="DNA-DIRECTED RNA POLYMERASES I, II, AND III SUBUNIT RPABC2"/>
    <property type="match status" value="1"/>
</dbReference>